<dbReference type="PRINTS" id="PR00332">
    <property type="entry name" value="HISTRIAD"/>
</dbReference>
<dbReference type="EMBL" id="CM026422">
    <property type="protein sequence ID" value="KAG0585641.1"/>
    <property type="molecule type" value="Genomic_DNA"/>
</dbReference>
<evidence type="ECO:0000313" key="5">
    <source>
        <dbReference type="Proteomes" id="UP000822688"/>
    </source>
</evidence>
<keyword evidence="5" id="KW-1185">Reference proteome</keyword>
<dbReference type="AlphaFoldDB" id="A0A8T0IS61"/>
<reference evidence="4" key="1">
    <citation type="submission" date="2020-06" db="EMBL/GenBank/DDBJ databases">
        <title>WGS assembly of Ceratodon purpureus strain R40.</title>
        <authorList>
            <person name="Carey S.B."/>
            <person name="Jenkins J."/>
            <person name="Shu S."/>
            <person name="Lovell J.T."/>
            <person name="Sreedasyam A."/>
            <person name="Maumus F."/>
            <person name="Tiley G.P."/>
            <person name="Fernandez-Pozo N."/>
            <person name="Barry K."/>
            <person name="Chen C."/>
            <person name="Wang M."/>
            <person name="Lipzen A."/>
            <person name="Daum C."/>
            <person name="Saski C.A."/>
            <person name="Payton A.C."/>
            <person name="Mcbreen J.C."/>
            <person name="Conrad R.E."/>
            <person name="Kollar L.M."/>
            <person name="Olsson S."/>
            <person name="Huttunen S."/>
            <person name="Landis J.B."/>
            <person name="Wickett N.J."/>
            <person name="Johnson M.G."/>
            <person name="Rensing S.A."/>
            <person name="Grimwood J."/>
            <person name="Schmutz J."/>
            <person name="Mcdaniel S.F."/>
        </authorList>
    </citation>
    <scope>NUCLEOTIDE SEQUENCE</scope>
    <source>
        <strain evidence="4">R40</strain>
    </source>
</reference>
<sequence length="273" mass="29870">MADRRLQNILSHLSPPVTTLELPKPSRCLGSGLGHFGEFSGNLGAGEDDRPCQETVSQPGKLFEFECRGPNSGREAKLMENLMLSRLHRFYSKEKCNALGSHSELRLLPCRGELKSLDKPEELVEANLVTRELENLETSRESEQGTGNCEGEGELTVSAETVRSGITSASTVSSSGAAGFNEGQSRTNLEGKTRGHLSASRVAACEFCDIIQGTTPCFKLYEDELCLCILDINPLSFGHSLILPKTHFPCLEATPPRVSIFTKLTKLLELWTL</sequence>
<gene>
    <name evidence="4" type="ORF">KC19_2G026900</name>
</gene>
<dbReference type="Pfam" id="PF01230">
    <property type="entry name" value="HIT"/>
    <property type="match status" value="1"/>
</dbReference>
<dbReference type="GO" id="GO:0009150">
    <property type="term" value="P:purine ribonucleotide metabolic process"/>
    <property type="evidence" value="ECO:0007669"/>
    <property type="project" value="TreeGrafter"/>
</dbReference>
<dbReference type="SUPFAM" id="SSF54197">
    <property type="entry name" value="HIT-like"/>
    <property type="match status" value="1"/>
</dbReference>
<dbReference type="GO" id="GO:0006790">
    <property type="term" value="P:sulfur compound metabolic process"/>
    <property type="evidence" value="ECO:0007669"/>
    <property type="project" value="TreeGrafter"/>
</dbReference>
<comment type="caution">
    <text evidence="1">Lacks conserved residue(s) required for the propagation of feature annotation.</text>
</comment>
<evidence type="ECO:0000313" key="4">
    <source>
        <dbReference type="EMBL" id="KAG0585636.1"/>
    </source>
</evidence>
<dbReference type="Proteomes" id="UP000822688">
    <property type="component" value="Chromosome 2"/>
</dbReference>
<proteinExistence type="predicted"/>
<dbReference type="InterPro" id="IPR011146">
    <property type="entry name" value="HIT-like"/>
</dbReference>
<dbReference type="InterPro" id="IPR036265">
    <property type="entry name" value="HIT-like_sf"/>
</dbReference>
<comment type="caution">
    <text evidence="4">The sequence shown here is derived from an EMBL/GenBank/DDBJ whole genome shotgun (WGS) entry which is preliminary data.</text>
</comment>
<feature type="domain" description="HIT" evidence="3">
    <location>
        <begin position="206"/>
        <end position="273"/>
    </location>
</feature>
<protein>
    <recommendedName>
        <fullName evidence="3">HIT domain-containing protein</fullName>
    </recommendedName>
</protein>
<dbReference type="PANTHER" id="PTHR47670:SF1">
    <property type="entry name" value="ADENYLYLSULFATASE HINT3"/>
    <property type="match status" value="1"/>
</dbReference>
<dbReference type="InterPro" id="IPR001310">
    <property type="entry name" value="Histidine_triad_HIT"/>
</dbReference>
<dbReference type="EMBL" id="CM026422">
    <property type="protein sequence ID" value="KAG0585639.1"/>
    <property type="molecule type" value="Genomic_DNA"/>
</dbReference>
<dbReference type="Gene3D" id="3.30.428.10">
    <property type="entry name" value="HIT-like"/>
    <property type="match status" value="1"/>
</dbReference>
<accession>A0A8T0IS61</accession>
<evidence type="ECO:0000259" key="3">
    <source>
        <dbReference type="PROSITE" id="PS51084"/>
    </source>
</evidence>
<evidence type="ECO:0000256" key="1">
    <source>
        <dbReference type="PROSITE-ProRule" id="PRU00464"/>
    </source>
</evidence>
<organism evidence="4 5">
    <name type="scientific">Ceratodon purpureus</name>
    <name type="common">Fire moss</name>
    <name type="synonym">Dicranum purpureum</name>
    <dbReference type="NCBI Taxonomy" id="3225"/>
    <lineage>
        <taxon>Eukaryota</taxon>
        <taxon>Viridiplantae</taxon>
        <taxon>Streptophyta</taxon>
        <taxon>Embryophyta</taxon>
        <taxon>Bryophyta</taxon>
        <taxon>Bryophytina</taxon>
        <taxon>Bryopsida</taxon>
        <taxon>Dicranidae</taxon>
        <taxon>Pseudoditrichales</taxon>
        <taxon>Ditrichaceae</taxon>
        <taxon>Ceratodon</taxon>
    </lineage>
</organism>
<feature type="region of interest" description="Disordered" evidence="2">
    <location>
        <begin position="173"/>
        <end position="192"/>
    </location>
</feature>
<name>A0A8T0IS61_CERPU</name>
<dbReference type="GO" id="GO:0047627">
    <property type="term" value="F:adenylylsulfatase activity"/>
    <property type="evidence" value="ECO:0007669"/>
    <property type="project" value="TreeGrafter"/>
</dbReference>
<dbReference type="EMBL" id="CM026422">
    <property type="protein sequence ID" value="KAG0585636.1"/>
    <property type="molecule type" value="Genomic_DNA"/>
</dbReference>
<dbReference type="PROSITE" id="PS51084">
    <property type="entry name" value="HIT_2"/>
    <property type="match status" value="1"/>
</dbReference>
<evidence type="ECO:0000256" key="2">
    <source>
        <dbReference type="SAM" id="MobiDB-lite"/>
    </source>
</evidence>
<dbReference type="PANTHER" id="PTHR47670">
    <property type="entry name" value="ADENYLYLSULFATASE HINT3"/>
    <property type="match status" value="1"/>
</dbReference>